<dbReference type="EMBL" id="QKKF02010473">
    <property type="protein sequence ID" value="RZF44572.1"/>
    <property type="molecule type" value="Genomic_DNA"/>
</dbReference>
<evidence type="ECO:0000313" key="4">
    <source>
        <dbReference type="EMBL" id="RZF44572.1"/>
    </source>
</evidence>
<keyword evidence="2" id="KW-0812">Transmembrane</keyword>
<feature type="signal peptide" evidence="3">
    <location>
        <begin position="1"/>
        <end position="28"/>
    </location>
</feature>
<dbReference type="InParanoid" id="A0A482XFS5"/>
<evidence type="ECO:0000256" key="2">
    <source>
        <dbReference type="SAM" id="Phobius"/>
    </source>
</evidence>
<keyword evidence="2" id="KW-0472">Membrane</keyword>
<protein>
    <submittedName>
        <fullName evidence="4">Uncharacterized protein</fullName>
    </submittedName>
</protein>
<evidence type="ECO:0000256" key="3">
    <source>
        <dbReference type="SAM" id="SignalP"/>
    </source>
</evidence>
<evidence type="ECO:0000256" key="1">
    <source>
        <dbReference type="SAM" id="MobiDB-lite"/>
    </source>
</evidence>
<dbReference type="OrthoDB" id="10551059at2759"/>
<accession>A0A482XFS5</accession>
<name>A0A482XFS5_LAOST</name>
<feature type="compositionally biased region" description="Gly residues" evidence="1">
    <location>
        <begin position="60"/>
        <end position="84"/>
    </location>
</feature>
<comment type="caution">
    <text evidence="4">The sequence shown here is derived from an EMBL/GenBank/DDBJ whole genome shotgun (WGS) entry which is preliminary data.</text>
</comment>
<reference evidence="4 5" key="1">
    <citation type="journal article" date="2017" name="Gigascience">
        <title>Genome sequence of the small brown planthopper, Laodelphax striatellus.</title>
        <authorList>
            <person name="Zhu J."/>
            <person name="Jiang F."/>
            <person name="Wang X."/>
            <person name="Yang P."/>
            <person name="Bao Y."/>
            <person name="Zhao W."/>
            <person name="Wang W."/>
            <person name="Lu H."/>
            <person name="Wang Q."/>
            <person name="Cui N."/>
            <person name="Li J."/>
            <person name="Chen X."/>
            <person name="Luo L."/>
            <person name="Yu J."/>
            <person name="Kang L."/>
            <person name="Cui F."/>
        </authorList>
    </citation>
    <scope>NUCLEOTIDE SEQUENCE [LARGE SCALE GENOMIC DNA]</scope>
    <source>
        <strain evidence="4">Lst14</strain>
    </source>
</reference>
<keyword evidence="3" id="KW-0732">Signal</keyword>
<evidence type="ECO:0000313" key="5">
    <source>
        <dbReference type="Proteomes" id="UP000291343"/>
    </source>
</evidence>
<dbReference type="Proteomes" id="UP000291343">
    <property type="component" value="Unassembled WGS sequence"/>
</dbReference>
<dbReference type="AlphaFoldDB" id="A0A482XFS5"/>
<keyword evidence="2" id="KW-1133">Transmembrane helix</keyword>
<feature type="compositionally biased region" description="Gly residues" evidence="1">
    <location>
        <begin position="135"/>
        <end position="145"/>
    </location>
</feature>
<feature type="region of interest" description="Disordered" evidence="1">
    <location>
        <begin position="60"/>
        <end position="145"/>
    </location>
</feature>
<proteinExistence type="predicted"/>
<feature type="transmembrane region" description="Helical" evidence="2">
    <location>
        <begin position="247"/>
        <end position="264"/>
    </location>
</feature>
<feature type="chain" id="PRO_5019754301" evidence="3">
    <location>
        <begin position="29"/>
        <end position="294"/>
    </location>
</feature>
<sequence>MILFGAMLRSIIFKGVILSILCEEMIEAAYPYSSAPAAAAVPSAAGATATAAAGPVTGFSGPGIGGGPTGGASGPGPSAGGPTGPVGPSGPPTGPVGGSGPGPLGPSGPVGPGPTGPIGPGPFGPSGGPGPGPFGPGFGPSGPVGFGPGPGPFVPGFGPVPYGPAFHRWLLGLAHYYLPGFLKYKAFGAKALKSNFLGSKFLGPFPPYPYPVAFAYPGHGNLLFANSFGSKALALVQKHYTKLVEPVVMGVLGALGMWIFRALVLPKLPIIVRKEVARSLDKGDSGAMETLADT</sequence>
<keyword evidence="5" id="KW-1185">Reference proteome</keyword>
<organism evidence="4 5">
    <name type="scientific">Laodelphax striatellus</name>
    <name type="common">Small brown planthopper</name>
    <name type="synonym">Delphax striatella</name>
    <dbReference type="NCBI Taxonomy" id="195883"/>
    <lineage>
        <taxon>Eukaryota</taxon>
        <taxon>Metazoa</taxon>
        <taxon>Ecdysozoa</taxon>
        <taxon>Arthropoda</taxon>
        <taxon>Hexapoda</taxon>
        <taxon>Insecta</taxon>
        <taxon>Pterygota</taxon>
        <taxon>Neoptera</taxon>
        <taxon>Paraneoptera</taxon>
        <taxon>Hemiptera</taxon>
        <taxon>Auchenorrhyncha</taxon>
        <taxon>Fulgoroidea</taxon>
        <taxon>Delphacidae</taxon>
        <taxon>Criomorphinae</taxon>
        <taxon>Laodelphax</taxon>
    </lineage>
</organism>
<feature type="compositionally biased region" description="Pro residues" evidence="1">
    <location>
        <begin position="103"/>
        <end position="134"/>
    </location>
</feature>
<gene>
    <name evidence="4" type="ORF">LSTR_LSTR001330</name>
</gene>